<dbReference type="Gene3D" id="2.80.10.50">
    <property type="match status" value="1"/>
</dbReference>
<dbReference type="Proteomes" id="UP000054549">
    <property type="component" value="Unassembled WGS sequence"/>
</dbReference>
<gene>
    <name evidence="3" type="ORF">M378DRAFT_14257</name>
</gene>
<feature type="signal peptide" evidence="1">
    <location>
        <begin position="1"/>
        <end position="15"/>
    </location>
</feature>
<keyword evidence="4" id="KW-1185">Reference proteome</keyword>
<dbReference type="CDD" id="cd00161">
    <property type="entry name" value="beta-trefoil_Ricin-like"/>
    <property type="match status" value="1"/>
</dbReference>
<feature type="chain" id="PRO_5012204185" evidence="1">
    <location>
        <begin position="16"/>
        <end position="146"/>
    </location>
</feature>
<accession>A0A0C2WU36</accession>
<dbReference type="AlphaFoldDB" id="A0A0C2WU36"/>
<protein>
    <submittedName>
        <fullName evidence="3">Carbohydrate-binding module family 13 protein</fullName>
    </submittedName>
</protein>
<evidence type="ECO:0000313" key="4">
    <source>
        <dbReference type="Proteomes" id="UP000054549"/>
    </source>
</evidence>
<dbReference type="InterPro" id="IPR000772">
    <property type="entry name" value="Ricin_B_lectin"/>
</dbReference>
<dbReference type="OrthoDB" id="6770063at2759"/>
<sequence length="146" mass="15752">MHISILASIVAGVFASPMATPAVQIHPSSYPGKCIDVHGEFKIGTPIVSWDCTTPANQTWMVLRGATHIVVANKDFCIYAEESVGYNATLVRCAQGQVFDYRYNRLMINGTYPGLCLDLPGNDSQNGNPITVADCNDATSWLTTPA</sequence>
<evidence type="ECO:0000313" key="3">
    <source>
        <dbReference type="EMBL" id="KIL60281.1"/>
    </source>
</evidence>
<proteinExistence type="predicted"/>
<feature type="domain" description="Ricin B lectin" evidence="2">
    <location>
        <begin position="19"/>
        <end position="144"/>
    </location>
</feature>
<dbReference type="SUPFAM" id="SSF50370">
    <property type="entry name" value="Ricin B-like lectins"/>
    <property type="match status" value="1"/>
</dbReference>
<reference evidence="3 4" key="1">
    <citation type="submission" date="2014-04" db="EMBL/GenBank/DDBJ databases">
        <title>Evolutionary Origins and Diversification of the Mycorrhizal Mutualists.</title>
        <authorList>
            <consortium name="DOE Joint Genome Institute"/>
            <consortium name="Mycorrhizal Genomics Consortium"/>
            <person name="Kohler A."/>
            <person name="Kuo A."/>
            <person name="Nagy L.G."/>
            <person name="Floudas D."/>
            <person name="Copeland A."/>
            <person name="Barry K.W."/>
            <person name="Cichocki N."/>
            <person name="Veneault-Fourrey C."/>
            <person name="LaButti K."/>
            <person name="Lindquist E.A."/>
            <person name="Lipzen A."/>
            <person name="Lundell T."/>
            <person name="Morin E."/>
            <person name="Murat C."/>
            <person name="Riley R."/>
            <person name="Ohm R."/>
            <person name="Sun H."/>
            <person name="Tunlid A."/>
            <person name="Henrissat B."/>
            <person name="Grigoriev I.V."/>
            <person name="Hibbett D.S."/>
            <person name="Martin F."/>
        </authorList>
    </citation>
    <scope>NUCLEOTIDE SEQUENCE [LARGE SCALE GENOMIC DNA]</scope>
    <source>
        <strain evidence="3 4">Koide BX008</strain>
    </source>
</reference>
<dbReference type="STRING" id="946122.A0A0C2WU36"/>
<keyword evidence="1" id="KW-0732">Signal</keyword>
<dbReference type="EMBL" id="KN818301">
    <property type="protein sequence ID" value="KIL60281.1"/>
    <property type="molecule type" value="Genomic_DNA"/>
</dbReference>
<dbReference type="PROSITE" id="PS50231">
    <property type="entry name" value="RICIN_B_LECTIN"/>
    <property type="match status" value="1"/>
</dbReference>
<dbReference type="HOGENOM" id="CLU_1776981_0_0_1"/>
<evidence type="ECO:0000256" key="1">
    <source>
        <dbReference type="SAM" id="SignalP"/>
    </source>
</evidence>
<dbReference type="Pfam" id="PF00652">
    <property type="entry name" value="Ricin_B_lectin"/>
    <property type="match status" value="1"/>
</dbReference>
<dbReference type="InParanoid" id="A0A0C2WU36"/>
<organism evidence="3 4">
    <name type="scientific">Amanita muscaria (strain Koide BX008)</name>
    <dbReference type="NCBI Taxonomy" id="946122"/>
    <lineage>
        <taxon>Eukaryota</taxon>
        <taxon>Fungi</taxon>
        <taxon>Dikarya</taxon>
        <taxon>Basidiomycota</taxon>
        <taxon>Agaricomycotina</taxon>
        <taxon>Agaricomycetes</taxon>
        <taxon>Agaricomycetidae</taxon>
        <taxon>Agaricales</taxon>
        <taxon>Pluteineae</taxon>
        <taxon>Amanitaceae</taxon>
        <taxon>Amanita</taxon>
    </lineage>
</organism>
<name>A0A0C2WU36_AMAMK</name>
<evidence type="ECO:0000259" key="2">
    <source>
        <dbReference type="SMART" id="SM00458"/>
    </source>
</evidence>
<dbReference type="SMART" id="SM00458">
    <property type="entry name" value="RICIN"/>
    <property type="match status" value="1"/>
</dbReference>
<dbReference type="InterPro" id="IPR035992">
    <property type="entry name" value="Ricin_B-like_lectins"/>
</dbReference>